<evidence type="ECO:0000256" key="6">
    <source>
        <dbReference type="RuleBase" id="RU004379"/>
    </source>
</evidence>
<evidence type="ECO:0000256" key="3">
    <source>
        <dbReference type="ARBA" id="ARBA00022692"/>
    </source>
</evidence>
<keyword evidence="8" id="KW-1185">Reference proteome</keyword>
<dbReference type="Proteomes" id="UP000323671">
    <property type="component" value="Chromosome"/>
</dbReference>
<evidence type="ECO:0000256" key="5">
    <source>
        <dbReference type="ARBA" id="ARBA00023136"/>
    </source>
</evidence>
<dbReference type="GO" id="GO:0008233">
    <property type="term" value="F:peptidase activity"/>
    <property type="evidence" value="ECO:0007669"/>
    <property type="project" value="UniProtKB-KW"/>
</dbReference>
<proteinExistence type="inferred from homology"/>
<feature type="transmembrane region" description="Helical" evidence="6">
    <location>
        <begin position="143"/>
        <end position="164"/>
    </location>
</feature>
<accession>A0A5C1EBD9</accession>
<dbReference type="Pfam" id="PF01027">
    <property type="entry name" value="Bax1-I"/>
    <property type="match status" value="1"/>
</dbReference>
<dbReference type="AlphaFoldDB" id="A0A5C1EBD9"/>
<feature type="transmembrane region" description="Helical" evidence="6">
    <location>
        <begin position="200"/>
        <end position="227"/>
    </location>
</feature>
<keyword evidence="7" id="KW-0378">Hydrolase</keyword>
<sequence>MQPQFQMSTGSASQERSVQQNRVLRNTYLLLALSMIPTAIGALVGIKMGFSFFAGSPMVSFLLFLGIAFGFMWGIEKTKHSSMGVALLLGFTFFMGLMLSRILSFALGFSNGGSLIFMAAAGTAGAFFAMSFLATVIKTDLSYLGKFLFIGVIVLLVASLANIFFQIPALALTISAVAVMLFSAYLLYDIKRIIDGGEDNYITATLAVYLDIYNIFVNLLNLLMAFAGERD</sequence>
<name>A0A5C1EBD9_9RHOO</name>
<evidence type="ECO:0000256" key="2">
    <source>
        <dbReference type="ARBA" id="ARBA00022475"/>
    </source>
</evidence>
<feature type="transmembrane region" description="Helical" evidence="6">
    <location>
        <begin position="115"/>
        <end position="136"/>
    </location>
</feature>
<dbReference type="PANTHER" id="PTHR23291">
    <property type="entry name" value="BAX INHIBITOR-RELATED"/>
    <property type="match status" value="1"/>
</dbReference>
<keyword evidence="2" id="KW-1003">Cell membrane</keyword>
<dbReference type="InterPro" id="IPR006214">
    <property type="entry name" value="Bax_inhibitor_1-related"/>
</dbReference>
<dbReference type="EMBL" id="CP022579">
    <property type="protein sequence ID" value="QEL65507.1"/>
    <property type="molecule type" value="Genomic_DNA"/>
</dbReference>
<evidence type="ECO:0000313" key="8">
    <source>
        <dbReference type="Proteomes" id="UP000323671"/>
    </source>
</evidence>
<evidence type="ECO:0000256" key="4">
    <source>
        <dbReference type="ARBA" id="ARBA00022989"/>
    </source>
</evidence>
<feature type="transmembrane region" description="Helical" evidence="6">
    <location>
        <begin position="28"/>
        <end position="46"/>
    </location>
</feature>
<evidence type="ECO:0000313" key="7">
    <source>
        <dbReference type="EMBL" id="QEL65507.1"/>
    </source>
</evidence>
<keyword evidence="5 6" id="KW-0472">Membrane</keyword>
<comment type="similarity">
    <text evidence="6">Belongs to the BI1 family.</text>
</comment>
<organism evidence="7 8">
    <name type="scientific">Oryzomicrobium terrae</name>
    <dbReference type="NCBI Taxonomy" id="1735038"/>
    <lineage>
        <taxon>Bacteria</taxon>
        <taxon>Pseudomonadati</taxon>
        <taxon>Pseudomonadota</taxon>
        <taxon>Betaproteobacteria</taxon>
        <taxon>Rhodocyclales</taxon>
        <taxon>Rhodocyclaceae</taxon>
        <taxon>Oryzomicrobium</taxon>
    </lineage>
</organism>
<keyword evidence="7" id="KW-0645">Protease</keyword>
<feature type="transmembrane region" description="Helical" evidence="6">
    <location>
        <begin position="170"/>
        <end position="188"/>
    </location>
</feature>
<evidence type="ECO:0000256" key="1">
    <source>
        <dbReference type="ARBA" id="ARBA00004651"/>
    </source>
</evidence>
<keyword evidence="4 6" id="KW-1133">Transmembrane helix</keyword>
<reference evidence="7 8" key="1">
    <citation type="submission" date="2017-07" db="EMBL/GenBank/DDBJ databases">
        <title>Complete genome sequence of Oryzomicrobium terrae TPP412.</title>
        <authorList>
            <person name="Chiu L.-W."/>
            <person name="Lo K.-J."/>
            <person name="Tsai Y.-M."/>
            <person name="Lin S.-S."/>
            <person name="Kuo C.-H."/>
            <person name="Liu C.-T."/>
        </authorList>
    </citation>
    <scope>NUCLEOTIDE SEQUENCE [LARGE SCALE GENOMIC DNA]</scope>
    <source>
        <strain evidence="7 8">TPP412</strain>
    </source>
</reference>
<comment type="subcellular location">
    <subcellularLocation>
        <location evidence="1">Cell membrane</location>
        <topology evidence="1">Multi-pass membrane protein</topology>
    </subcellularLocation>
</comment>
<feature type="transmembrane region" description="Helical" evidence="6">
    <location>
        <begin position="52"/>
        <end position="73"/>
    </location>
</feature>
<dbReference type="KEGG" id="otr:OTERR_20310"/>
<protein>
    <submittedName>
        <fullName evidence="7">Modulator of FtsH protease</fullName>
    </submittedName>
</protein>
<dbReference type="PANTHER" id="PTHR23291:SF115">
    <property type="entry name" value="MODULATOR OF FTSH PROTEASE YCCA"/>
    <property type="match status" value="1"/>
</dbReference>
<dbReference type="GO" id="GO:0005886">
    <property type="term" value="C:plasma membrane"/>
    <property type="evidence" value="ECO:0007669"/>
    <property type="project" value="UniProtKB-SubCell"/>
</dbReference>
<feature type="transmembrane region" description="Helical" evidence="6">
    <location>
        <begin position="85"/>
        <end position="109"/>
    </location>
</feature>
<gene>
    <name evidence="7" type="primary">yccA</name>
    <name evidence="7" type="ORF">OTERR_20310</name>
</gene>
<dbReference type="GO" id="GO:0006508">
    <property type="term" value="P:proteolysis"/>
    <property type="evidence" value="ECO:0007669"/>
    <property type="project" value="UniProtKB-KW"/>
</dbReference>
<keyword evidence="3 6" id="KW-0812">Transmembrane</keyword>